<evidence type="ECO:0000256" key="3">
    <source>
        <dbReference type="SAM" id="Phobius"/>
    </source>
</evidence>
<feature type="compositionally biased region" description="Polar residues" evidence="2">
    <location>
        <begin position="1"/>
        <end position="19"/>
    </location>
</feature>
<evidence type="ECO:0000313" key="5">
    <source>
        <dbReference type="EMBL" id="UTX42862.1"/>
    </source>
</evidence>
<dbReference type="Proteomes" id="UP001059546">
    <property type="component" value="Chromosome IX"/>
</dbReference>
<feature type="transmembrane region" description="Helical" evidence="3">
    <location>
        <begin position="209"/>
        <end position="231"/>
    </location>
</feature>
<sequence>MNTTHTHQTHPSNLNTNSKPPHRALLLKQYAATISVISPIIIYLLLREDTIHNVLLKLIIHTPPLLYSGTHYLVMSRNTKHPVSISTLHTALGSLLGIILLLLSIISFLSIVTLTLNDWEKDGIYIFSTSISPLLVLLPYTLSTSCVLTKSNFHYSATDTVHILLDLLILLFACRPRFIIISIVFVFIKSSTERCSLPAPHQHPKPWRLAVPAIILLIAISIHTFLGYTLLATFRENLQAPSLHN</sequence>
<proteinExistence type="inferred from homology"/>
<dbReference type="AlphaFoldDB" id="A0A9Q9C4B5"/>
<feature type="region of interest" description="Disordered" evidence="2">
    <location>
        <begin position="1"/>
        <end position="20"/>
    </location>
</feature>
<keyword evidence="3" id="KW-0472">Membrane</keyword>
<evidence type="ECO:0000313" key="7">
    <source>
        <dbReference type="EMBL" id="UTX43904.1"/>
    </source>
</evidence>
<feature type="transmembrane region" description="Helical" evidence="3">
    <location>
        <begin position="95"/>
        <end position="116"/>
    </location>
</feature>
<gene>
    <name evidence="4" type="ORF">GPU96_03g04200</name>
    <name evidence="5" type="ORF">GPU96_03g05860</name>
    <name evidence="6" type="ORF">GPU96_04g07980</name>
    <name evidence="7" type="ORF">GPU96_09g16840</name>
</gene>
<evidence type="ECO:0000313" key="4">
    <source>
        <dbReference type="EMBL" id="UTX42700.1"/>
    </source>
</evidence>
<dbReference type="Pfam" id="PF09591">
    <property type="entry name" value="DUF2463"/>
    <property type="match status" value="1"/>
</dbReference>
<dbReference type="EMBL" id="CP075149">
    <property type="protein sequence ID" value="UTX42700.1"/>
    <property type="molecule type" value="Genomic_DNA"/>
</dbReference>
<accession>A0A9Q9C4B5</accession>
<feature type="transmembrane region" description="Helical" evidence="3">
    <location>
        <begin position="27"/>
        <end position="46"/>
    </location>
</feature>
<dbReference type="EMBL" id="CP075149">
    <property type="protein sequence ID" value="UTX42862.1"/>
    <property type="molecule type" value="Genomic_DNA"/>
</dbReference>
<comment type="similarity">
    <text evidence="1">Belongs to the UPF0328 family.</text>
</comment>
<keyword evidence="3" id="KW-1133">Transmembrane helix</keyword>
<keyword evidence="3" id="KW-0812">Transmembrane</keyword>
<feature type="transmembrane region" description="Helical" evidence="3">
    <location>
        <begin position="162"/>
        <end position="188"/>
    </location>
</feature>
<dbReference type="Proteomes" id="UP001059546">
    <property type="component" value="Chromosome IV"/>
</dbReference>
<evidence type="ECO:0000313" key="8">
    <source>
        <dbReference type="Proteomes" id="UP001059546"/>
    </source>
</evidence>
<dbReference type="InterPro" id="IPR019081">
    <property type="entry name" value="UPF0328"/>
</dbReference>
<organism evidence="7 8">
    <name type="scientific">Encephalitozoon hellem</name>
    <name type="common">Microsporidian parasite</name>
    <dbReference type="NCBI Taxonomy" id="27973"/>
    <lineage>
        <taxon>Eukaryota</taxon>
        <taxon>Fungi</taxon>
        <taxon>Fungi incertae sedis</taxon>
        <taxon>Microsporidia</taxon>
        <taxon>Unikaryonidae</taxon>
        <taxon>Encephalitozoon</taxon>
    </lineage>
</organism>
<name>A0A9Q9C4B5_ENCHE</name>
<feature type="transmembrane region" description="Helical" evidence="3">
    <location>
        <begin position="58"/>
        <end position="75"/>
    </location>
</feature>
<reference evidence="7" key="1">
    <citation type="submission" date="2021-05" db="EMBL/GenBank/DDBJ databases">
        <title>Encephalitozoon hellem ATCC 50604 Complete Genome.</title>
        <authorList>
            <person name="Mascarenhas dos Santos A.C."/>
            <person name="Julian A.T."/>
            <person name="Pombert J.-F."/>
        </authorList>
    </citation>
    <scope>NUCLEOTIDE SEQUENCE</scope>
    <source>
        <strain evidence="7">ATCC 50604</strain>
    </source>
</reference>
<protein>
    <submittedName>
        <fullName evidence="7">DUF2463 domain-containing protein</fullName>
    </submittedName>
</protein>
<evidence type="ECO:0000256" key="1">
    <source>
        <dbReference type="ARBA" id="ARBA00010346"/>
    </source>
</evidence>
<dbReference type="Proteomes" id="UP001059546">
    <property type="component" value="Chromosome III"/>
</dbReference>
<dbReference type="EMBL" id="CP075155">
    <property type="protein sequence ID" value="UTX43904.1"/>
    <property type="molecule type" value="Genomic_DNA"/>
</dbReference>
<dbReference type="EMBL" id="CP075150">
    <property type="protein sequence ID" value="UTX43063.1"/>
    <property type="molecule type" value="Genomic_DNA"/>
</dbReference>
<evidence type="ECO:0000256" key="2">
    <source>
        <dbReference type="SAM" id="MobiDB-lite"/>
    </source>
</evidence>
<evidence type="ECO:0000313" key="6">
    <source>
        <dbReference type="EMBL" id="UTX43063.1"/>
    </source>
</evidence>
<feature type="transmembrane region" description="Helical" evidence="3">
    <location>
        <begin position="123"/>
        <end position="142"/>
    </location>
</feature>